<dbReference type="GO" id="GO:0006744">
    <property type="term" value="P:ubiquinone biosynthetic process"/>
    <property type="evidence" value="ECO:0007669"/>
    <property type="project" value="UniProtKB-UniPathway"/>
</dbReference>
<keyword evidence="10" id="KW-1185">Reference proteome</keyword>
<evidence type="ECO:0000256" key="6">
    <source>
        <dbReference type="ARBA" id="ARBA00023002"/>
    </source>
</evidence>
<comment type="caution">
    <text evidence="9">The sequence shown here is derived from an EMBL/GenBank/DDBJ whole genome shotgun (WGS) entry which is preliminary data.</text>
</comment>
<dbReference type="PANTHER" id="PTHR43876:SF7">
    <property type="entry name" value="UBIQUINONE BIOSYNTHESIS MONOOXYGENASE COQ6, MITOCHONDRIAL"/>
    <property type="match status" value="1"/>
</dbReference>
<feature type="domain" description="FAD-binding" evidence="8">
    <location>
        <begin position="23"/>
        <end position="363"/>
    </location>
</feature>
<evidence type="ECO:0000256" key="4">
    <source>
        <dbReference type="ARBA" id="ARBA00022630"/>
    </source>
</evidence>
<keyword evidence="7" id="KW-0503">Monooxygenase</keyword>
<dbReference type="Gene3D" id="3.50.50.60">
    <property type="entry name" value="FAD/NAD(P)-binding domain"/>
    <property type="match status" value="2"/>
</dbReference>
<dbReference type="PANTHER" id="PTHR43876">
    <property type="entry name" value="UBIQUINONE BIOSYNTHESIS MONOOXYGENASE COQ6, MITOCHONDRIAL"/>
    <property type="match status" value="1"/>
</dbReference>
<dbReference type="PRINTS" id="PR00420">
    <property type="entry name" value="RNGMNOXGNASE"/>
</dbReference>
<dbReference type="EMBL" id="QKZL01000010">
    <property type="protein sequence ID" value="PZX15206.1"/>
    <property type="molecule type" value="Genomic_DNA"/>
</dbReference>
<comment type="cofactor">
    <cofactor evidence="1">
        <name>FAD</name>
        <dbReference type="ChEBI" id="CHEBI:57692"/>
    </cofactor>
</comment>
<dbReference type="NCBIfam" id="TIGR01988">
    <property type="entry name" value="Ubi-OHases"/>
    <property type="match status" value="1"/>
</dbReference>
<dbReference type="InterPro" id="IPR051205">
    <property type="entry name" value="UbiH/COQ6_monooxygenase"/>
</dbReference>
<evidence type="ECO:0000256" key="2">
    <source>
        <dbReference type="ARBA" id="ARBA00004749"/>
    </source>
</evidence>
<evidence type="ECO:0000313" key="9">
    <source>
        <dbReference type="EMBL" id="PZX15206.1"/>
    </source>
</evidence>
<dbReference type="Proteomes" id="UP000248916">
    <property type="component" value="Unassembled WGS sequence"/>
</dbReference>
<organism evidence="9 10">
    <name type="scientific">Palleronia aestuarii</name>
    <dbReference type="NCBI Taxonomy" id="568105"/>
    <lineage>
        <taxon>Bacteria</taxon>
        <taxon>Pseudomonadati</taxon>
        <taxon>Pseudomonadota</taxon>
        <taxon>Alphaproteobacteria</taxon>
        <taxon>Rhodobacterales</taxon>
        <taxon>Roseobacteraceae</taxon>
        <taxon>Palleronia</taxon>
    </lineage>
</organism>
<dbReference type="GO" id="GO:0071949">
    <property type="term" value="F:FAD binding"/>
    <property type="evidence" value="ECO:0007669"/>
    <property type="project" value="InterPro"/>
</dbReference>
<dbReference type="Pfam" id="PF01494">
    <property type="entry name" value="FAD_binding_3"/>
    <property type="match status" value="1"/>
</dbReference>
<keyword evidence="5" id="KW-0274">FAD</keyword>
<proteinExistence type="inferred from homology"/>
<evidence type="ECO:0000313" key="10">
    <source>
        <dbReference type="Proteomes" id="UP000248916"/>
    </source>
</evidence>
<dbReference type="SUPFAM" id="SSF51905">
    <property type="entry name" value="FAD/NAD(P)-binding domain"/>
    <property type="match status" value="1"/>
</dbReference>
<keyword evidence="6" id="KW-0560">Oxidoreductase</keyword>
<dbReference type="GO" id="GO:0004497">
    <property type="term" value="F:monooxygenase activity"/>
    <property type="evidence" value="ECO:0007669"/>
    <property type="project" value="UniProtKB-KW"/>
</dbReference>
<comment type="pathway">
    <text evidence="2">Cofactor biosynthesis; ubiquinone biosynthesis.</text>
</comment>
<sequence length="419" mass="45418">MPVPFRGRTPRLLLMERQRIETETDIVISGAGIAGMVLAALLARRGWRVVICDPAPPPEAADAAGSDLRSTAYLAPSVELLKTAGLWTALSPHATDLGALRVVDTKGWPPRLTEERTFRPNELDLEAFGKNVPNWRARHLIAQTLERDDRIDLRLGVGFASMLARDDAVLVRLSDGSRIRARLLVGADGRASPVRDAAGIDATIRRYGQKAFAFAVRHDRPHENVSTEIYNAGGAFTTVPLADHEGGPASAIVWMNDGRRGLDLMEMGEEDFARELNLRALGLLGRMTKITEIRLWPVITQTARRLTARRVALVAEAAHVLPPIGAQGLNTSLADIAALDAALADGDPGAPQGLDRYAAARERDVAVRARVIDAFNRICQSDGEALQSLRLTGLRAVHDIAPIRRRVMGAGLRPMGTAL</sequence>
<evidence type="ECO:0000256" key="7">
    <source>
        <dbReference type="ARBA" id="ARBA00023033"/>
    </source>
</evidence>
<reference evidence="9 10" key="1">
    <citation type="submission" date="2018-06" db="EMBL/GenBank/DDBJ databases">
        <title>Genomic Encyclopedia of Archaeal and Bacterial Type Strains, Phase II (KMG-II): from individual species to whole genera.</title>
        <authorList>
            <person name="Goeker M."/>
        </authorList>
    </citation>
    <scope>NUCLEOTIDE SEQUENCE [LARGE SCALE GENOMIC DNA]</scope>
    <source>
        <strain evidence="9 10">DSM 22009</strain>
    </source>
</reference>
<protein>
    <submittedName>
        <fullName evidence="9">2-octaprenyl-6-methoxyphenol hydroxylase</fullName>
    </submittedName>
</protein>
<dbReference type="GO" id="GO:0016705">
    <property type="term" value="F:oxidoreductase activity, acting on paired donors, with incorporation or reduction of molecular oxygen"/>
    <property type="evidence" value="ECO:0007669"/>
    <property type="project" value="InterPro"/>
</dbReference>
<evidence type="ECO:0000259" key="8">
    <source>
        <dbReference type="Pfam" id="PF01494"/>
    </source>
</evidence>
<name>A0A2W7NPP0_9RHOB</name>
<keyword evidence="4" id="KW-0285">Flavoprotein</keyword>
<evidence type="ECO:0000256" key="3">
    <source>
        <dbReference type="ARBA" id="ARBA00005349"/>
    </source>
</evidence>
<gene>
    <name evidence="9" type="ORF">LX81_02509</name>
</gene>
<dbReference type="InterPro" id="IPR036188">
    <property type="entry name" value="FAD/NAD-bd_sf"/>
</dbReference>
<dbReference type="AlphaFoldDB" id="A0A2W7NPP0"/>
<evidence type="ECO:0000256" key="5">
    <source>
        <dbReference type="ARBA" id="ARBA00022827"/>
    </source>
</evidence>
<evidence type="ECO:0000256" key="1">
    <source>
        <dbReference type="ARBA" id="ARBA00001974"/>
    </source>
</evidence>
<accession>A0A2W7NPP0</accession>
<dbReference type="InterPro" id="IPR010971">
    <property type="entry name" value="UbiH/COQ6"/>
</dbReference>
<dbReference type="InterPro" id="IPR002938">
    <property type="entry name" value="FAD-bd"/>
</dbReference>
<comment type="similarity">
    <text evidence="3">Belongs to the UbiH/COQ6 family.</text>
</comment>
<dbReference type="UniPathway" id="UPA00232"/>